<organism evidence="1 2">
    <name type="scientific">Asparagus officinalis</name>
    <name type="common">Garden asparagus</name>
    <dbReference type="NCBI Taxonomy" id="4686"/>
    <lineage>
        <taxon>Eukaryota</taxon>
        <taxon>Viridiplantae</taxon>
        <taxon>Streptophyta</taxon>
        <taxon>Embryophyta</taxon>
        <taxon>Tracheophyta</taxon>
        <taxon>Spermatophyta</taxon>
        <taxon>Magnoliopsida</taxon>
        <taxon>Liliopsida</taxon>
        <taxon>Asparagales</taxon>
        <taxon>Asparagaceae</taxon>
        <taxon>Asparagoideae</taxon>
        <taxon>Asparagus</taxon>
    </lineage>
</organism>
<dbReference type="Proteomes" id="UP000243459">
    <property type="component" value="Chromosome 9"/>
</dbReference>
<name>A0A5P1E666_ASPOF</name>
<sequence length="102" mass="11251">MGKKIASRLRLNVDRFEMGKNSGFGPPHHSHPASSRIHDSMAHHIDSLEEGVYERLRDLERRQEEIRDEVIGKADGLEGQLDAILSLLQPSTPSPGPGLSSS</sequence>
<reference evidence="2" key="1">
    <citation type="journal article" date="2017" name="Nat. Commun.">
        <title>The asparagus genome sheds light on the origin and evolution of a young Y chromosome.</title>
        <authorList>
            <person name="Harkess A."/>
            <person name="Zhou J."/>
            <person name="Xu C."/>
            <person name="Bowers J.E."/>
            <person name="Van der Hulst R."/>
            <person name="Ayyampalayam S."/>
            <person name="Mercati F."/>
            <person name="Riccardi P."/>
            <person name="McKain M.R."/>
            <person name="Kakrana A."/>
            <person name="Tang H."/>
            <person name="Ray J."/>
            <person name="Groenendijk J."/>
            <person name="Arikit S."/>
            <person name="Mathioni S.M."/>
            <person name="Nakano M."/>
            <person name="Shan H."/>
            <person name="Telgmann-Rauber A."/>
            <person name="Kanno A."/>
            <person name="Yue Z."/>
            <person name="Chen H."/>
            <person name="Li W."/>
            <person name="Chen Y."/>
            <person name="Xu X."/>
            <person name="Zhang Y."/>
            <person name="Luo S."/>
            <person name="Chen H."/>
            <person name="Gao J."/>
            <person name="Mao Z."/>
            <person name="Pires J.C."/>
            <person name="Luo M."/>
            <person name="Kudrna D."/>
            <person name="Wing R.A."/>
            <person name="Meyers B.C."/>
            <person name="Yi K."/>
            <person name="Kong H."/>
            <person name="Lavrijsen P."/>
            <person name="Sunseri F."/>
            <person name="Falavigna A."/>
            <person name="Ye Y."/>
            <person name="Leebens-Mack J.H."/>
            <person name="Chen G."/>
        </authorList>
    </citation>
    <scope>NUCLEOTIDE SEQUENCE [LARGE SCALE GENOMIC DNA]</scope>
    <source>
        <strain evidence="2">cv. DH0086</strain>
    </source>
</reference>
<evidence type="ECO:0000313" key="1">
    <source>
        <dbReference type="EMBL" id="ONK57483.1"/>
    </source>
</evidence>
<keyword evidence="2" id="KW-1185">Reference proteome</keyword>
<gene>
    <name evidence="1" type="ORF">A4U43_C09F970</name>
</gene>
<dbReference type="EMBL" id="CM007389">
    <property type="protein sequence ID" value="ONK57483.1"/>
    <property type="molecule type" value="Genomic_DNA"/>
</dbReference>
<dbReference type="Gramene" id="ONK57483">
    <property type="protein sequence ID" value="ONK57483"/>
    <property type="gene ID" value="A4U43_C09F970"/>
</dbReference>
<dbReference type="AlphaFoldDB" id="A0A5P1E666"/>
<accession>A0A5P1E666</accession>
<proteinExistence type="predicted"/>
<protein>
    <submittedName>
        <fullName evidence="1">Uncharacterized protein</fullName>
    </submittedName>
</protein>
<evidence type="ECO:0000313" key="2">
    <source>
        <dbReference type="Proteomes" id="UP000243459"/>
    </source>
</evidence>